<protein>
    <submittedName>
        <fullName evidence="2">Uncharacterized protein</fullName>
    </submittedName>
</protein>
<dbReference type="KEGG" id="mthe:MSTHC_0923"/>
<feature type="transmembrane region" description="Helical" evidence="1">
    <location>
        <begin position="107"/>
        <end position="126"/>
    </location>
</feature>
<organism evidence="2 3">
    <name type="scientific">Methanosarcina thermophila CHTI-55</name>
    <dbReference type="NCBI Taxonomy" id="1434121"/>
    <lineage>
        <taxon>Archaea</taxon>
        <taxon>Methanobacteriati</taxon>
        <taxon>Methanobacteriota</taxon>
        <taxon>Stenosarchaea group</taxon>
        <taxon>Methanomicrobia</taxon>
        <taxon>Methanosarcinales</taxon>
        <taxon>Methanosarcinaceae</taxon>
        <taxon>Methanosarcina</taxon>
    </lineage>
</organism>
<keyword evidence="1" id="KW-0812">Transmembrane</keyword>
<dbReference type="AlphaFoldDB" id="A0A0E3L0E3"/>
<reference evidence="2 3" key="1">
    <citation type="submission" date="2014-07" db="EMBL/GenBank/DDBJ databases">
        <title>Methanogenic archaea and the global carbon cycle.</title>
        <authorList>
            <person name="Henriksen J.R."/>
            <person name="Luke J."/>
            <person name="Reinhart S."/>
            <person name="Benedict M.N."/>
            <person name="Youngblut N.D."/>
            <person name="Metcalf M.E."/>
            <person name="Whitaker R.J."/>
            <person name="Metcalf W.W."/>
        </authorList>
    </citation>
    <scope>NUCLEOTIDE SEQUENCE [LARGE SCALE GENOMIC DNA]</scope>
    <source>
        <strain evidence="2 3">CHTI-55</strain>
    </source>
</reference>
<dbReference type="HOGENOM" id="CLU_710998_0_0_2"/>
<evidence type="ECO:0000256" key="1">
    <source>
        <dbReference type="SAM" id="Phobius"/>
    </source>
</evidence>
<evidence type="ECO:0000313" key="2">
    <source>
        <dbReference type="EMBL" id="AKB15241.1"/>
    </source>
</evidence>
<evidence type="ECO:0000313" key="3">
    <source>
        <dbReference type="Proteomes" id="UP000056925"/>
    </source>
</evidence>
<feature type="transmembrane region" description="Helical" evidence="1">
    <location>
        <begin position="189"/>
        <end position="222"/>
    </location>
</feature>
<keyword evidence="1" id="KW-1133">Transmembrane helix</keyword>
<dbReference type="Proteomes" id="UP000056925">
    <property type="component" value="Chromosome"/>
</dbReference>
<dbReference type="EMBL" id="CP009502">
    <property type="protein sequence ID" value="AKB15241.1"/>
    <property type="molecule type" value="Genomic_DNA"/>
</dbReference>
<accession>A0A0E3L0E3</accession>
<dbReference type="PATRIC" id="fig|1434121.4.peg.1168"/>
<feature type="transmembrane region" description="Helical" evidence="1">
    <location>
        <begin position="53"/>
        <end position="72"/>
    </location>
</feature>
<gene>
    <name evidence="2" type="ORF">MSTHC_0923</name>
</gene>
<feature type="transmembrane region" description="Helical" evidence="1">
    <location>
        <begin position="16"/>
        <end position="41"/>
    </location>
</feature>
<proteinExistence type="predicted"/>
<name>A0A0E3L0E3_METTE</name>
<keyword evidence="1" id="KW-0472">Membrane</keyword>
<feature type="transmembrane region" description="Helical" evidence="1">
    <location>
        <begin position="138"/>
        <end position="164"/>
    </location>
</feature>
<sequence>MEDLHISNHPQYPQKLYILILKFATYFVMYIIAPICLYTQVIDPILIQLTRQIIYVYGIRVIVNLLIIFIMYELYKRAMSIIFSKLQFNLKKEWIDYLTFKEWKISYYKSLSLWLSVLNRFYTFFFKTLDYIVKVYTFLFYTSGLFLIAFLYFLVSAVICAAFQKRVYGFDVWNSKILLNYVDDFNMELVHLIAFFIYSLILTSFLLSIVGFLIFLLTYSIIKSLFPVKDNRVDTSDIPISFLENALWELETFDFSDDFFQKQKKKDQITQLISFALDYYIKVDDGNKNPDYTNLCYVLWSGHLSKTAKEDVLFRANGLYKKIDELCAKINIMNSEEEKNAIVHDLKIYLRVIKDRDLSKIEPIPYKIKEPNLTTNLIKAFIFLQKII</sequence>